<dbReference type="FunFam" id="1.10.472.10:FF:000019">
    <property type="entry name" value="transcription initiation factor IIB"/>
    <property type="match status" value="1"/>
</dbReference>
<evidence type="ECO:0000256" key="10">
    <source>
        <dbReference type="PROSITE-ProRule" id="PRU00469"/>
    </source>
</evidence>
<evidence type="ECO:0000256" key="7">
    <source>
        <dbReference type="ARBA" id="ARBA00023015"/>
    </source>
</evidence>
<dbReference type="Pfam" id="PF00382">
    <property type="entry name" value="TFIIB"/>
    <property type="match status" value="2"/>
</dbReference>
<dbReference type="InterPro" id="IPR013763">
    <property type="entry name" value="Cyclin-like_dom"/>
</dbReference>
<evidence type="ECO:0000256" key="5">
    <source>
        <dbReference type="ARBA" id="ARBA00022771"/>
    </source>
</evidence>
<dbReference type="PANTHER" id="PTHR11618:SF81">
    <property type="entry name" value="TRANSCRIPTION INITIATION FACTOR IIB-LIKE"/>
    <property type="match status" value="1"/>
</dbReference>
<evidence type="ECO:0000256" key="8">
    <source>
        <dbReference type="ARBA" id="ARBA00023163"/>
    </source>
</evidence>
<keyword evidence="5 10" id="KW-0863">Zinc-finger</keyword>
<keyword evidence="9" id="KW-0539">Nucleus</keyword>
<dbReference type="EMBL" id="CM004400">
    <property type="protein sequence ID" value="OAY30108.1"/>
    <property type="molecule type" value="Genomic_DNA"/>
</dbReference>
<dbReference type="OrthoDB" id="25790at2759"/>
<keyword evidence="6" id="KW-0862">Zinc</keyword>
<evidence type="ECO:0000259" key="11">
    <source>
        <dbReference type="PROSITE" id="PS51134"/>
    </source>
</evidence>
<evidence type="ECO:0000256" key="1">
    <source>
        <dbReference type="ARBA" id="ARBA00004123"/>
    </source>
</evidence>
<evidence type="ECO:0000256" key="3">
    <source>
        <dbReference type="ARBA" id="ARBA00022723"/>
    </source>
</evidence>
<feature type="domain" description="TFIIB-type" evidence="11">
    <location>
        <begin position="2"/>
        <end position="34"/>
    </location>
</feature>
<dbReference type="GO" id="GO:0016251">
    <property type="term" value="F:RNA polymerase II general transcription initiation factor activity"/>
    <property type="evidence" value="ECO:0000318"/>
    <property type="project" value="GO_Central"/>
</dbReference>
<dbReference type="FunFam" id="1.10.472.10:FF:000043">
    <property type="entry name" value="Transcription initiation factor IIB"/>
    <property type="match status" value="1"/>
</dbReference>
<evidence type="ECO:0000256" key="2">
    <source>
        <dbReference type="ARBA" id="ARBA00010857"/>
    </source>
</evidence>
<dbReference type="GO" id="GO:0008270">
    <property type="term" value="F:zinc ion binding"/>
    <property type="evidence" value="ECO:0007669"/>
    <property type="project" value="UniProtKB-KW"/>
</dbReference>
<reference evidence="12" key="1">
    <citation type="submission" date="2016-02" db="EMBL/GenBank/DDBJ databases">
        <title>WGS assembly of Manihot esculenta.</title>
        <authorList>
            <person name="Bredeson J.V."/>
            <person name="Prochnik S.E."/>
            <person name="Lyons J.B."/>
            <person name="Schmutz J."/>
            <person name="Grimwood J."/>
            <person name="Vrebalov J."/>
            <person name="Bart R.S."/>
            <person name="Amuge T."/>
            <person name="Ferguson M.E."/>
            <person name="Green R."/>
            <person name="Putnam N."/>
            <person name="Stites J."/>
            <person name="Rounsley S."/>
            <person name="Rokhsar D.S."/>
        </authorList>
    </citation>
    <scope>NUCLEOTIDE SEQUENCE [LARGE SCALE GENOMIC DNA]</scope>
    <source>
        <tissue evidence="12">Leaf</tissue>
    </source>
</reference>
<dbReference type="Gene3D" id="1.10.472.170">
    <property type="match status" value="1"/>
</dbReference>
<dbReference type="InterPro" id="IPR023486">
    <property type="entry name" value="TFIIB_CS"/>
</dbReference>
<keyword evidence="3" id="KW-0479">Metal-binding</keyword>
<dbReference type="FunFam" id="1.10.472.170:FF:000002">
    <property type="entry name" value="Transcription initiation factor IIB"/>
    <property type="match status" value="1"/>
</dbReference>
<keyword evidence="8" id="KW-0804">Transcription</keyword>
<dbReference type="GO" id="GO:0017025">
    <property type="term" value="F:TBP-class protein binding"/>
    <property type="evidence" value="ECO:0000318"/>
    <property type="project" value="GO_Central"/>
</dbReference>
<dbReference type="GO" id="GO:0006352">
    <property type="term" value="P:DNA-templated transcription initiation"/>
    <property type="evidence" value="ECO:0000318"/>
    <property type="project" value="GO_Central"/>
</dbReference>
<dbReference type="CDD" id="cd20551">
    <property type="entry name" value="CYCLIN_TFIIB_rpt1"/>
    <property type="match status" value="1"/>
</dbReference>
<dbReference type="Pfam" id="PF08271">
    <property type="entry name" value="Zn_Ribbon_TF"/>
    <property type="match status" value="1"/>
</dbReference>
<evidence type="ECO:0000313" key="12">
    <source>
        <dbReference type="EMBL" id="OAY30108.1"/>
    </source>
</evidence>
<comment type="similarity">
    <text evidence="2">Belongs to the TFIIB family.</text>
</comment>
<dbReference type="SUPFAM" id="SSF47954">
    <property type="entry name" value="Cyclin-like"/>
    <property type="match status" value="2"/>
</dbReference>
<accession>A0A2C9UIM8</accession>
<comment type="subcellular location">
    <subcellularLocation>
        <location evidence="1">Nucleus</location>
    </subcellularLocation>
</comment>
<dbReference type="PRINTS" id="PR00685">
    <property type="entry name" value="TIFACTORIIB"/>
</dbReference>
<dbReference type="InterPro" id="IPR013137">
    <property type="entry name" value="Znf_TFIIB"/>
</dbReference>
<dbReference type="InterPro" id="IPR013150">
    <property type="entry name" value="TFIIB_cyclin"/>
</dbReference>
<organism evidence="12">
    <name type="scientific">Manihot esculenta</name>
    <name type="common">Cassava</name>
    <name type="synonym">Jatropha manihot</name>
    <dbReference type="NCBI Taxonomy" id="3983"/>
    <lineage>
        <taxon>Eukaryota</taxon>
        <taxon>Viridiplantae</taxon>
        <taxon>Streptophyta</taxon>
        <taxon>Embryophyta</taxon>
        <taxon>Tracheophyta</taxon>
        <taxon>Spermatophyta</taxon>
        <taxon>Magnoliopsida</taxon>
        <taxon>eudicotyledons</taxon>
        <taxon>Gunneridae</taxon>
        <taxon>Pentapetalae</taxon>
        <taxon>rosids</taxon>
        <taxon>fabids</taxon>
        <taxon>Malpighiales</taxon>
        <taxon>Euphorbiaceae</taxon>
        <taxon>Crotonoideae</taxon>
        <taxon>Manihoteae</taxon>
        <taxon>Manihot</taxon>
    </lineage>
</organism>
<protein>
    <recommendedName>
        <fullName evidence="11">TFIIB-type domain-containing protein</fullName>
    </recommendedName>
</protein>
<proteinExistence type="inferred from homology"/>
<dbReference type="SUPFAM" id="SSF57783">
    <property type="entry name" value="Zinc beta-ribbon"/>
    <property type="match status" value="1"/>
</dbReference>
<gene>
    <name evidence="12" type="ORF">MANES_14G004200</name>
</gene>
<dbReference type="AlphaFoldDB" id="A0A2C9UIM8"/>
<dbReference type="GO" id="GO:0070897">
    <property type="term" value="P:transcription preinitiation complex assembly"/>
    <property type="evidence" value="ECO:0007669"/>
    <property type="project" value="InterPro"/>
</dbReference>
<dbReference type="PROSITE" id="PS51134">
    <property type="entry name" value="ZF_TFIIB"/>
    <property type="match status" value="1"/>
</dbReference>
<keyword evidence="4" id="KW-0677">Repeat</keyword>
<sequence length="345" mass="38342">MADTYCPDCKRPTEVVFDHSAGDTVCSECGLVLEAHSIDETSEWRTFANESTDNDPVRVGGPSNPLLADGGLSTVISKPTGTSGDFLTTSLGRWQNRGSNPDRSLIQAFKTIATMSDRLGLVATIKDRANEIYKKVEDQKPLRGRNQDAILAACLYIACRQEDKPRTVKEICSVANGATKKEIGRAKEYIVKQLEVELGQSMEMGTIHAGDFLVSSILAFWNLSCSIIFSYLDSNKHRLVQFWHFQRRFCSHLGMNNQAVKAAQEAVQKSEELDIRRSPISIAAAIIYMITQLSEDKKLLKDISLATGVAEGTIRNSYKDLYPYASRIIPSWYAKEDDLRSLCSP</sequence>
<dbReference type="Gene3D" id="1.10.472.10">
    <property type="entry name" value="Cyclin-like"/>
    <property type="match status" value="1"/>
</dbReference>
<dbReference type="InterPro" id="IPR036915">
    <property type="entry name" value="Cyclin-like_sf"/>
</dbReference>
<name>A0A2C9UIM8_MANES</name>
<dbReference type="GO" id="GO:0097550">
    <property type="term" value="C:transcription preinitiation complex"/>
    <property type="evidence" value="ECO:0000318"/>
    <property type="project" value="GO_Central"/>
</dbReference>
<evidence type="ECO:0000256" key="6">
    <source>
        <dbReference type="ARBA" id="ARBA00022833"/>
    </source>
</evidence>
<dbReference type="STRING" id="3983.A0A2C9UIM8"/>
<dbReference type="PANTHER" id="PTHR11618">
    <property type="entry name" value="TRANSCRIPTION INITIATION FACTOR IIB-RELATED"/>
    <property type="match status" value="1"/>
</dbReference>
<evidence type="ECO:0000256" key="4">
    <source>
        <dbReference type="ARBA" id="ARBA00022737"/>
    </source>
</evidence>
<dbReference type="InterPro" id="IPR000812">
    <property type="entry name" value="TFIIB"/>
</dbReference>
<dbReference type="SMART" id="SM00385">
    <property type="entry name" value="CYCLIN"/>
    <property type="match status" value="2"/>
</dbReference>
<dbReference type="PROSITE" id="PS00782">
    <property type="entry name" value="TFIIB"/>
    <property type="match status" value="1"/>
</dbReference>
<dbReference type="GO" id="GO:0005634">
    <property type="term" value="C:nucleus"/>
    <property type="evidence" value="ECO:0000318"/>
    <property type="project" value="GO_Central"/>
</dbReference>
<keyword evidence="7" id="KW-0805">Transcription regulation</keyword>
<evidence type="ECO:0000256" key="9">
    <source>
        <dbReference type="ARBA" id="ARBA00023242"/>
    </source>
</evidence>